<proteinExistence type="predicted"/>
<comment type="caution">
    <text evidence="3">The sequence shown here is derived from an EMBL/GenBank/DDBJ whole genome shotgun (WGS) entry which is preliminary data.</text>
</comment>
<sequence>MVRRPRAGATEQEAGDEVPVTLDGGNVSTAVVRIGDTVRKPAGRHTPAVHALLTHLAEVGFRHAPRSHGVDDDGRHVLEWVPGRMAHPAGPPVDAAAVGRLLRALHDALDGWTAPADAVWDCPVPTDGEDLVVHNDVAPWNLVLAEDRMVLIDWDASAPGTRGWDLAYAAHGFVPLGPGMPLRVAGDRLCALADGYGLGEAGRHRLAQLLGPRAWSMHTLLEDGRRTGTQPWARLAEEGHADVWRDDATWIETHRPSLQASLLA</sequence>
<dbReference type="Pfam" id="PF01636">
    <property type="entry name" value="APH"/>
    <property type="match status" value="1"/>
</dbReference>
<dbReference type="Gene3D" id="3.90.1200.10">
    <property type="match status" value="1"/>
</dbReference>
<dbReference type="EMBL" id="AXCW01000037">
    <property type="protein sequence ID" value="EYR64309.1"/>
    <property type="molecule type" value="Genomic_DNA"/>
</dbReference>
<evidence type="ECO:0000313" key="4">
    <source>
        <dbReference type="Proteomes" id="UP000019753"/>
    </source>
</evidence>
<dbReference type="RefSeq" id="WP_216699380.1">
    <property type="nucleotide sequence ID" value="NZ_AXCW01000037.1"/>
</dbReference>
<feature type="region of interest" description="Disordered" evidence="1">
    <location>
        <begin position="1"/>
        <end position="21"/>
    </location>
</feature>
<evidence type="ECO:0000259" key="2">
    <source>
        <dbReference type="Pfam" id="PF01636"/>
    </source>
</evidence>
<keyword evidence="3" id="KW-0808">Transferase</keyword>
<dbReference type="InterPro" id="IPR011009">
    <property type="entry name" value="Kinase-like_dom_sf"/>
</dbReference>
<protein>
    <submittedName>
        <fullName evidence="3">Kinase</fullName>
    </submittedName>
</protein>
<organism evidence="3 4">
    <name type="scientific">Actinotalea ferrariae CF5-4</name>
    <dbReference type="NCBI Taxonomy" id="948458"/>
    <lineage>
        <taxon>Bacteria</taxon>
        <taxon>Bacillati</taxon>
        <taxon>Actinomycetota</taxon>
        <taxon>Actinomycetes</taxon>
        <taxon>Micrococcales</taxon>
        <taxon>Cellulomonadaceae</taxon>
        <taxon>Actinotalea</taxon>
    </lineage>
</organism>
<reference evidence="3 4" key="1">
    <citation type="submission" date="2014-01" db="EMBL/GenBank/DDBJ databases">
        <title>Actinotalea ferrariae CF5-4.</title>
        <authorList>
            <person name="Chen F."/>
            <person name="Li Y."/>
            <person name="Wang G."/>
        </authorList>
    </citation>
    <scope>NUCLEOTIDE SEQUENCE [LARGE SCALE GENOMIC DNA]</scope>
    <source>
        <strain evidence="3 4">CF5-4</strain>
    </source>
</reference>
<name>A0A021VSZ7_9CELL</name>
<dbReference type="SUPFAM" id="SSF56112">
    <property type="entry name" value="Protein kinase-like (PK-like)"/>
    <property type="match status" value="1"/>
</dbReference>
<accession>A0A021VSZ7</accession>
<evidence type="ECO:0000256" key="1">
    <source>
        <dbReference type="SAM" id="MobiDB-lite"/>
    </source>
</evidence>
<gene>
    <name evidence="3" type="ORF">N866_12500</name>
</gene>
<dbReference type="InterPro" id="IPR002575">
    <property type="entry name" value="Aminoglycoside_PTrfase"/>
</dbReference>
<dbReference type="GO" id="GO:0016301">
    <property type="term" value="F:kinase activity"/>
    <property type="evidence" value="ECO:0007669"/>
    <property type="project" value="UniProtKB-KW"/>
</dbReference>
<keyword evidence="3" id="KW-0418">Kinase</keyword>
<evidence type="ECO:0000313" key="3">
    <source>
        <dbReference type="EMBL" id="EYR64309.1"/>
    </source>
</evidence>
<feature type="domain" description="Aminoglycoside phosphotransferase" evidence="2">
    <location>
        <begin position="123"/>
        <end position="178"/>
    </location>
</feature>
<dbReference type="Proteomes" id="UP000019753">
    <property type="component" value="Unassembled WGS sequence"/>
</dbReference>
<keyword evidence="4" id="KW-1185">Reference proteome</keyword>
<dbReference type="AlphaFoldDB" id="A0A021VSZ7"/>